<protein>
    <submittedName>
        <fullName evidence="1">Uncharacterized protein</fullName>
    </submittedName>
</protein>
<proteinExistence type="predicted"/>
<dbReference type="Proteomes" id="UP000694044">
    <property type="component" value="Unassembled WGS sequence"/>
</dbReference>
<dbReference type="AlphaFoldDB" id="A0A8T1W1V1"/>
<gene>
    <name evidence="1" type="ORF">PHYPSEUDO_013981</name>
</gene>
<evidence type="ECO:0000313" key="2">
    <source>
        <dbReference type="Proteomes" id="UP000694044"/>
    </source>
</evidence>
<organism evidence="1 2">
    <name type="scientific">Phytophthora pseudosyringae</name>
    <dbReference type="NCBI Taxonomy" id="221518"/>
    <lineage>
        <taxon>Eukaryota</taxon>
        <taxon>Sar</taxon>
        <taxon>Stramenopiles</taxon>
        <taxon>Oomycota</taxon>
        <taxon>Peronosporomycetes</taxon>
        <taxon>Peronosporales</taxon>
        <taxon>Peronosporaceae</taxon>
        <taxon>Phytophthora</taxon>
    </lineage>
</organism>
<accession>A0A8T1W1V1</accession>
<keyword evidence="2" id="KW-1185">Reference proteome</keyword>
<dbReference type="EMBL" id="JAGDFM010000076">
    <property type="protein sequence ID" value="KAG7387587.1"/>
    <property type="molecule type" value="Genomic_DNA"/>
</dbReference>
<evidence type="ECO:0000313" key="1">
    <source>
        <dbReference type="EMBL" id="KAG7387587.1"/>
    </source>
</evidence>
<reference evidence="1" key="1">
    <citation type="submission" date="2021-02" db="EMBL/GenBank/DDBJ databases">
        <authorList>
            <person name="Palmer J.M."/>
        </authorList>
    </citation>
    <scope>NUCLEOTIDE SEQUENCE</scope>
    <source>
        <strain evidence="1">SCRP734</strain>
    </source>
</reference>
<name>A0A8T1W1V1_9STRA</name>
<sequence length="148" mass="16746">MDDLSYLAPPILINWNFQALQDFVSRANATYPRSAELPTPPRWLKVRPPYMTAASLSGDVVGFLGGDSYLAESRFGSVLLVPPTMEQYSRMIGRFGIMEIDPFMQIVMDKAPVHERIAAIGLLQESAHGYQTRRILRDNPAPYRQIFE</sequence>
<dbReference type="OrthoDB" id="113557at2759"/>
<comment type="caution">
    <text evidence="1">The sequence shown here is derived from an EMBL/GenBank/DDBJ whole genome shotgun (WGS) entry which is preliminary data.</text>
</comment>